<dbReference type="FunFam" id="3.40.50.300:FF:000326">
    <property type="entry name" value="P-loop containing nucleoside triphosphate hydrolase"/>
    <property type="match status" value="1"/>
</dbReference>
<evidence type="ECO:0000256" key="6">
    <source>
        <dbReference type="ARBA" id="ARBA00022801"/>
    </source>
</evidence>
<evidence type="ECO:0000256" key="5">
    <source>
        <dbReference type="ARBA" id="ARBA00022741"/>
    </source>
</evidence>
<dbReference type="Gene3D" id="3.40.50.300">
    <property type="entry name" value="P-loop containing nucleotide triphosphate hydrolases"/>
    <property type="match status" value="2"/>
</dbReference>
<comment type="subcellular location">
    <subcellularLocation>
        <location evidence="1">Cytoplasm</location>
    </subcellularLocation>
</comment>
<evidence type="ECO:0000256" key="2">
    <source>
        <dbReference type="ARBA" id="ARBA00005601"/>
    </source>
</evidence>
<keyword evidence="6" id="KW-0378">Hydrolase</keyword>
<keyword evidence="8" id="KW-0067">ATP-binding</keyword>
<evidence type="ECO:0000256" key="7">
    <source>
        <dbReference type="ARBA" id="ARBA00022806"/>
    </source>
</evidence>
<accession>A0A0K2TFB5</accession>
<sequence length="1119" mass="126959">MENMWDWVSSFWNKATPLDESYILPPGELESIDGKGKITQMGPEYGLIDGKFSMDLSDIGMNSLKVGDIVNYSASRPAPNREWVISSVSSIDNRRVRTGIRLYNGKAKIHDEQLLVSVISHSSLNSFKPDDLISVEFGPEDEIINIEPLRSRSKRVGVVTAYNQDLMKGKIDEQVYFSGEVTLIKGYSLFQVGDYVEYEAIERKGILPWRATQMVLTLPQTHKSIKKSKGPNNSHTKELFKSKKGVSLSGESFDFGDVHFEETSSKSIDIQNNSLRDISVTKVTISGRIGSAQFSTDFKAPQTICKSTLLSLNINCSAVNIGKIKVLIIVELEDKNEIFTLGAHLLSNVLPPSQSLNESIKKCQLKSFKSLSVLPGRRLQRKDCGLNKSWFYKLKSYPIPETLKIEPIKVRKYLKKGTPVGLNDFLMKFRTLLFIEEISVFENMEKTALTGIRMHLVGEYLEMNIGEDLSLFPSLYEGDEVKVSPDNDEYDYQGFIHCIKGSIVYIQFDPSFHKSYSGAPCSVKFIKSRTPYRIMHRSVEIAEEYLGPEILFPSEIRLRKPLIHVSEDVKIFKREPTPILNKKQQIYPKKISVADKLGSSFKSLESDNFVVPIYSLNLQQRLSIKGKAKSPSKLPHHFSPNTKSKEKNGEKKVPAYVPNVVPFKKGNSCIEWTQPYLNPEQKQAVRSILKGEARPIPYIIFGPPGTGKTVTLLETILQIFILRKDSRILVTAPSNAACDLLLNLLAASKKVKPGDVVRILGARRKFENIPEYLIPYYFSIKNEKETMEGVLKSRIVVTTCTSSSFFSRIKDFRRFTHVFVDEAGFVLEPDILTPLNFVDIEEGQIVLAGDEKQLSPVLSSSLAKEFGLAYSLIERLCSFNPLYAPDPNKFVTRFSDSYDSLLITKLVRNYRNHPAILKLPSKLFYHDELIPSVSNNQSFKGYDILLNEDFPIVFHALDGEQRRDEDSPSWYNYQEAFQIVLYLRKLYSIPRISEDQVGIITPYRKQVDCIKSYIQSFDLPIPKVGSVEEFQGQERLIILLSTVRSSTLDTPASTKHVLGFVGDEKRFNVALTRAKDLLIIVGNPKVLIQDSVWKEFIEYCDRNHVIDGCEFTFKEEQES</sequence>
<dbReference type="InterPro" id="IPR049080">
    <property type="entry name" value="MOV-10-like_beta-barrel"/>
</dbReference>
<evidence type="ECO:0000256" key="9">
    <source>
        <dbReference type="ARBA" id="ARBA00047984"/>
    </source>
</evidence>
<evidence type="ECO:0000313" key="13">
    <source>
        <dbReference type="EMBL" id="CDW24151.1"/>
    </source>
</evidence>
<dbReference type="GO" id="GO:0005524">
    <property type="term" value="F:ATP binding"/>
    <property type="evidence" value="ECO:0007669"/>
    <property type="project" value="UniProtKB-KW"/>
</dbReference>
<dbReference type="InterPro" id="IPR041677">
    <property type="entry name" value="DNA2/NAM7_AAA_11"/>
</dbReference>
<dbReference type="AlphaFoldDB" id="A0A0K2TFB5"/>
<keyword evidence="7" id="KW-0347">Helicase</keyword>
<dbReference type="PROSITE" id="PS51192">
    <property type="entry name" value="HELICASE_ATP_BIND_1"/>
    <property type="match status" value="1"/>
</dbReference>
<feature type="compositionally biased region" description="Basic residues" evidence="11">
    <location>
        <begin position="627"/>
        <end position="636"/>
    </location>
</feature>
<dbReference type="GO" id="GO:0003724">
    <property type="term" value="F:RNA helicase activity"/>
    <property type="evidence" value="ECO:0007669"/>
    <property type="project" value="UniProtKB-EC"/>
</dbReference>
<dbReference type="Pfam" id="PF21634">
    <property type="entry name" value="MOV-10_beta-barrel"/>
    <property type="match status" value="1"/>
</dbReference>
<organism evidence="13">
    <name type="scientific">Lepeophtheirus salmonis</name>
    <name type="common">Salmon louse</name>
    <name type="synonym">Caligus salmonis</name>
    <dbReference type="NCBI Taxonomy" id="72036"/>
    <lineage>
        <taxon>Eukaryota</taxon>
        <taxon>Metazoa</taxon>
        <taxon>Ecdysozoa</taxon>
        <taxon>Arthropoda</taxon>
        <taxon>Crustacea</taxon>
        <taxon>Multicrustacea</taxon>
        <taxon>Hexanauplia</taxon>
        <taxon>Copepoda</taxon>
        <taxon>Siphonostomatoida</taxon>
        <taxon>Caligidae</taxon>
        <taxon>Lepeophtheirus</taxon>
    </lineage>
</organism>
<dbReference type="EC" id="3.6.4.13" evidence="3"/>
<protein>
    <recommendedName>
        <fullName evidence="3">RNA helicase</fullName>
        <ecNumber evidence="3">3.6.4.13</ecNumber>
    </recommendedName>
</protein>
<evidence type="ECO:0000256" key="10">
    <source>
        <dbReference type="ARBA" id="ARBA00048432"/>
    </source>
</evidence>
<dbReference type="PANTHER" id="PTHR45418">
    <property type="entry name" value="CANCER/TESTIS ANTIGEN 55"/>
    <property type="match status" value="1"/>
</dbReference>
<dbReference type="InterPro" id="IPR014001">
    <property type="entry name" value="Helicase_ATP-bd"/>
</dbReference>
<dbReference type="GO" id="GO:0003678">
    <property type="term" value="F:DNA helicase activity"/>
    <property type="evidence" value="ECO:0007669"/>
    <property type="project" value="UniProtKB-EC"/>
</dbReference>
<dbReference type="Pfam" id="PF13087">
    <property type="entry name" value="AAA_12"/>
    <property type="match status" value="1"/>
</dbReference>
<dbReference type="InterPro" id="IPR041679">
    <property type="entry name" value="DNA2/NAM7-like_C"/>
</dbReference>
<comment type="similarity">
    <text evidence="2">Belongs to the DNA2/NAM7 helicase family. SDE3 subfamily.</text>
</comment>
<dbReference type="CDD" id="cd18808">
    <property type="entry name" value="SF1_C_Upf1"/>
    <property type="match status" value="1"/>
</dbReference>
<dbReference type="GO" id="GO:0005694">
    <property type="term" value="C:chromosome"/>
    <property type="evidence" value="ECO:0007669"/>
    <property type="project" value="UniProtKB-ARBA"/>
</dbReference>
<reference evidence="13" key="1">
    <citation type="submission" date="2014-05" db="EMBL/GenBank/DDBJ databases">
        <authorList>
            <person name="Chronopoulou M."/>
        </authorList>
    </citation>
    <scope>NUCLEOTIDE SEQUENCE</scope>
    <source>
        <tissue evidence="13">Whole organism</tissue>
    </source>
</reference>
<evidence type="ECO:0000256" key="3">
    <source>
        <dbReference type="ARBA" id="ARBA00012552"/>
    </source>
</evidence>
<dbReference type="SUPFAM" id="SSF52540">
    <property type="entry name" value="P-loop containing nucleoside triphosphate hydrolases"/>
    <property type="match status" value="1"/>
</dbReference>
<name>A0A0K2TFB5_LEPSM</name>
<evidence type="ECO:0000256" key="1">
    <source>
        <dbReference type="ARBA" id="ARBA00004496"/>
    </source>
</evidence>
<dbReference type="InterPro" id="IPR047187">
    <property type="entry name" value="SF1_C_Upf1"/>
</dbReference>
<feature type="region of interest" description="Disordered" evidence="11">
    <location>
        <begin position="627"/>
        <end position="651"/>
    </location>
</feature>
<keyword evidence="4" id="KW-0963">Cytoplasm</keyword>
<evidence type="ECO:0000259" key="12">
    <source>
        <dbReference type="PROSITE" id="PS51192"/>
    </source>
</evidence>
<dbReference type="OrthoDB" id="6513042at2759"/>
<dbReference type="InterPro" id="IPR027417">
    <property type="entry name" value="P-loop_NTPase"/>
</dbReference>
<comment type="catalytic activity">
    <reaction evidence="10">
        <text>ATP + H2O = ADP + phosphate + H(+)</text>
        <dbReference type="Rhea" id="RHEA:13065"/>
        <dbReference type="ChEBI" id="CHEBI:15377"/>
        <dbReference type="ChEBI" id="CHEBI:15378"/>
        <dbReference type="ChEBI" id="CHEBI:30616"/>
        <dbReference type="ChEBI" id="CHEBI:43474"/>
        <dbReference type="ChEBI" id="CHEBI:456216"/>
        <dbReference type="EC" id="3.6.4.12"/>
    </reaction>
    <physiologicalReaction direction="left-to-right" evidence="10">
        <dbReference type="Rhea" id="RHEA:13066"/>
    </physiologicalReaction>
</comment>
<comment type="catalytic activity">
    <reaction evidence="9">
        <text>ATP + H2O = ADP + phosphate + H(+)</text>
        <dbReference type="Rhea" id="RHEA:13065"/>
        <dbReference type="ChEBI" id="CHEBI:15377"/>
        <dbReference type="ChEBI" id="CHEBI:15378"/>
        <dbReference type="ChEBI" id="CHEBI:30616"/>
        <dbReference type="ChEBI" id="CHEBI:43474"/>
        <dbReference type="ChEBI" id="CHEBI:456216"/>
        <dbReference type="EC" id="3.6.4.13"/>
    </reaction>
</comment>
<keyword evidence="5" id="KW-0547">Nucleotide-binding</keyword>
<dbReference type="Pfam" id="PF13086">
    <property type="entry name" value="AAA_11"/>
    <property type="match status" value="2"/>
</dbReference>
<dbReference type="GO" id="GO:0005737">
    <property type="term" value="C:cytoplasm"/>
    <property type="evidence" value="ECO:0007669"/>
    <property type="project" value="UniProtKB-SubCell"/>
</dbReference>
<dbReference type="PANTHER" id="PTHR45418:SF1">
    <property type="entry name" value="CANCER_TESTIS ANTIGEN 55"/>
    <property type="match status" value="1"/>
</dbReference>
<dbReference type="EMBL" id="HACA01006790">
    <property type="protein sequence ID" value="CDW24151.1"/>
    <property type="molecule type" value="Transcribed_RNA"/>
</dbReference>
<proteinExistence type="inferred from homology"/>
<dbReference type="GO" id="GO:0016787">
    <property type="term" value="F:hydrolase activity"/>
    <property type="evidence" value="ECO:0007669"/>
    <property type="project" value="UniProtKB-KW"/>
</dbReference>
<evidence type="ECO:0000256" key="11">
    <source>
        <dbReference type="SAM" id="MobiDB-lite"/>
    </source>
</evidence>
<feature type="domain" description="Helicase ATP-binding" evidence="12">
    <location>
        <begin position="689"/>
        <end position="880"/>
    </location>
</feature>
<evidence type="ECO:0000256" key="4">
    <source>
        <dbReference type="ARBA" id="ARBA00022490"/>
    </source>
</evidence>
<evidence type="ECO:0000256" key="8">
    <source>
        <dbReference type="ARBA" id="ARBA00022840"/>
    </source>
</evidence>